<reference evidence="5" key="1">
    <citation type="submission" date="2022-10" db="EMBL/GenBank/DDBJ databases">
        <title>The WGS of Solirubrobacter phytolaccae KCTC 29190.</title>
        <authorList>
            <person name="Jiang Z."/>
        </authorList>
    </citation>
    <scope>NUCLEOTIDE SEQUENCE</scope>
    <source>
        <strain evidence="5">KCTC 29190</strain>
    </source>
</reference>
<dbReference type="InterPro" id="IPR002577">
    <property type="entry name" value="HTH_HxlR"/>
</dbReference>
<keyword evidence="3" id="KW-0804">Transcription</keyword>
<proteinExistence type="predicted"/>
<feature type="domain" description="HTH hxlR-type" evidence="4">
    <location>
        <begin position="1"/>
        <end position="88"/>
    </location>
</feature>
<gene>
    <name evidence="5" type="ORF">OJ997_04460</name>
</gene>
<organism evidence="5 6">
    <name type="scientific">Solirubrobacter phytolaccae</name>
    <dbReference type="NCBI Taxonomy" id="1404360"/>
    <lineage>
        <taxon>Bacteria</taxon>
        <taxon>Bacillati</taxon>
        <taxon>Actinomycetota</taxon>
        <taxon>Thermoleophilia</taxon>
        <taxon>Solirubrobacterales</taxon>
        <taxon>Solirubrobacteraceae</taxon>
        <taxon>Solirubrobacter</taxon>
    </lineage>
</organism>
<keyword evidence="1" id="KW-0805">Transcription regulation</keyword>
<dbReference type="InterPro" id="IPR036390">
    <property type="entry name" value="WH_DNA-bd_sf"/>
</dbReference>
<keyword evidence="2" id="KW-0238">DNA-binding</keyword>
<dbReference type="PANTHER" id="PTHR33204">
    <property type="entry name" value="TRANSCRIPTIONAL REGULATOR, MARR FAMILY"/>
    <property type="match status" value="1"/>
</dbReference>
<dbReference type="Proteomes" id="UP001147653">
    <property type="component" value="Unassembled WGS sequence"/>
</dbReference>
<dbReference type="Gene3D" id="1.10.10.10">
    <property type="entry name" value="Winged helix-like DNA-binding domain superfamily/Winged helix DNA-binding domain"/>
    <property type="match status" value="1"/>
</dbReference>
<dbReference type="PROSITE" id="PS51118">
    <property type="entry name" value="HTH_HXLR"/>
    <property type="match status" value="1"/>
</dbReference>
<dbReference type="Pfam" id="PF01638">
    <property type="entry name" value="HxlR"/>
    <property type="match status" value="1"/>
</dbReference>
<dbReference type="EMBL" id="JAPDDP010000005">
    <property type="protein sequence ID" value="MDA0179537.1"/>
    <property type="molecule type" value="Genomic_DNA"/>
</dbReference>
<protein>
    <submittedName>
        <fullName evidence="5">Helix-turn-helix transcriptional regulator</fullName>
    </submittedName>
</protein>
<evidence type="ECO:0000259" key="4">
    <source>
        <dbReference type="PROSITE" id="PS51118"/>
    </source>
</evidence>
<evidence type="ECO:0000256" key="2">
    <source>
        <dbReference type="ARBA" id="ARBA00023125"/>
    </source>
</evidence>
<keyword evidence="6" id="KW-1185">Reference proteome</keyword>
<comment type="caution">
    <text evidence="5">The sequence shown here is derived from an EMBL/GenBank/DDBJ whole genome shotgun (WGS) entry which is preliminary data.</text>
</comment>
<evidence type="ECO:0000313" key="5">
    <source>
        <dbReference type="EMBL" id="MDA0179537.1"/>
    </source>
</evidence>
<dbReference type="GO" id="GO:0003677">
    <property type="term" value="F:DNA binding"/>
    <property type="evidence" value="ECO:0007669"/>
    <property type="project" value="UniProtKB-KW"/>
</dbReference>
<evidence type="ECO:0000313" key="6">
    <source>
        <dbReference type="Proteomes" id="UP001147653"/>
    </source>
</evidence>
<dbReference type="SUPFAM" id="SSF46785">
    <property type="entry name" value="Winged helix' DNA-binding domain"/>
    <property type="match status" value="1"/>
</dbReference>
<dbReference type="PANTHER" id="PTHR33204:SF37">
    <property type="entry name" value="HTH-TYPE TRANSCRIPTIONAL REGULATOR YODB"/>
    <property type="match status" value="1"/>
</dbReference>
<sequence length="88" mass="10034">MGKRWTGAILYVLLHGGRMRFTEIAHSVPDLSDRLLSERMKELEARGIVLRHVSDGTPTKVSYELTAKGRELAPAMAEIKQWADRWLD</sequence>
<evidence type="ECO:0000256" key="3">
    <source>
        <dbReference type="ARBA" id="ARBA00023163"/>
    </source>
</evidence>
<dbReference type="AlphaFoldDB" id="A0A9X3SDA4"/>
<evidence type="ECO:0000256" key="1">
    <source>
        <dbReference type="ARBA" id="ARBA00023015"/>
    </source>
</evidence>
<dbReference type="InterPro" id="IPR036388">
    <property type="entry name" value="WH-like_DNA-bd_sf"/>
</dbReference>
<name>A0A9X3SDA4_9ACTN</name>
<accession>A0A9X3SDA4</accession>